<evidence type="ECO:0000256" key="4">
    <source>
        <dbReference type="SAM" id="SignalP"/>
    </source>
</evidence>
<feature type="compositionally biased region" description="Low complexity" evidence="3">
    <location>
        <begin position="228"/>
        <end position="247"/>
    </location>
</feature>
<feature type="compositionally biased region" description="Polar residues" evidence="3">
    <location>
        <begin position="630"/>
        <end position="642"/>
    </location>
</feature>
<dbReference type="GO" id="GO:0034198">
    <property type="term" value="P:cellular response to amino acid starvation"/>
    <property type="evidence" value="ECO:0007669"/>
    <property type="project" value="TreeGrafter"/>
</dbReference>
<evidence type="ECO:0000259" key="5">
    <source>
        <dbReference type="Pfam" id="PF24064"/>
    </source>
</evidence>
<feature type="region of interest" description="Disordered" evidence="3">
    <location>
        <begin position="390"/>
        <end position="413"/>
    </location>
</feature>
<evidence type="ECO:0000313" key="7">
    <source>
        <dbReference type="Proteomes" id="UP000777482"/>
    </source>
</evidence>
<dbReference type="GO" id="GO:0038202">
    <property type="term" value="P:TORC1 signaling"/>
    <property type="evidence" value="ECO:0007669"/>
    <property type="project" value="TreeGrafter"/>
</dbReference>
<feature type="chain" id="PRO_5040219767" description="Nitrogen permease regulator 3" evidence="4">
    <location>
        <begin position="23"/>
        <end position="822"/>
    </location>
</feature>
<accession>A0A9P7B9C5</accession>
<evidence type="ECO:0000256" key="3">
    <source>
        <dbReference type="SAM" id="MobiDB-lite"/>
    </source>
</evidence>
<dbReference type="GO" id="GO:1990130">
    <property type="term" value="C:GATOR1 complex"/>
    <property type="evidence" value="ECO:0007669"/>
    <property type="project" value="TreeGrafter"/>
</dbReference>
<feature type="region of interest" description="Disordered" evidence="3">
    <location>
        <begin position="627"/>
        <end position="748"/>
    </location>
</feature>
<evidence type="ECO:0000256" key="1">
    <source>
        <dbReference type="ARBA" id="ARBA00010546"/>
    </source>
</evidence>
<reference evidence="6 7" key="1">
    <citation type="submission" date="2020-11" db="EMBL/GenBank/DDBJ databases">
        <title>Kefir isolates.</title>
        <authorList>
            <person name="Marcisauskas S."/>
            <person name="Kim Y."/>
            <person name="Blasche S."/>
        </authorList>
    </citation>
    <scope>NUCLEOTIDE SEQUENCE [LARGE SCALE GENOMIC DNA]</scope>
    <source>
        <strain evidence="6 7">KR</strain>
    </source>
</reference>
<feature type="compositionally biased region" description="Basic and acidic residues" evidence="3">
    <location>
        <begin position="136"/>
        <end position="146"/>
    </location>
</feature>
<gene>
    <name evidence="6" type="ORF">C6P46_006004</name>
</gene>
<feature type="region of interest" description="Disordered" evidence="3">
    <location>
        <begin position="124"/>
        <end position="247"/>
    </location>
</feature>
<dbReference type="Pfam" id="PF24064">
    <property type="entry name" value="HTH_NPRL3"/>
    <property type="match status" value="1"/>
</dbReference>
<dbReference type="PANTHER" id="PTHR13153">
    <property type="entry name" value="CGTHBA PROTEIN -14 GENE PROTEIN"/>
    <property type="match status" value="1"/>
</dbReference>
<feature type="compositionally biased region" description="Low complexity" evidence="3">
    <location>
        <begin position="717"/>
        <end position="726"/>
    </location>
</feature>
<evidence type="ECO:0000256" key="2">
    <source>
        <dbReference type="RuleBase" id="RU368069"/>
    </source>
</evidence>
<feature type="compositionally biased region" description="Acidic residues" evidence="3">
    <location>
        <begin position="179"/>
        <end position="188"/>
    </location>
</feature>
<keyword evidence="2 4" id="KW-0732">Signal</keyword>
<feature type="region of interest" description="Disordered" evidence="3">
    <location>
        <begin position="50"/>
        <end position="83"/>
    </location>
</feature>
<dbReference type="GO" id="GO:1904262">
    <property type="term" value="P:negative regulation of TORC1 signaling"/>
    <property type="evidence" value="ECO:0007669"/>
    <property type="project" value="TreeGrafter"/>
</dbReference>
<dbReference type="OrthoDB" id="18648at2759"/>
<feature type="compositionally biased region" description="Basic and acidic residues" evidence="3">
    <location>
        <begin position="390"/>
        <end position="406"/>
    </location>
</feature>
<dbReference type="EMBL" id="PUHQ01000007">
    <property type="protein sequence ID" value="KAG0665910.1"/>
    <property type="molecule type" value="Genomic_DNA"/>
</dbReference>
<comment type="subcellular location">
    <subcellularLocation>
        <location evidence="2">Vacuole membrane</location>
        <topology evidence="2">Peripheral membrane protein</topology>
    </subcellularLocation>
</comment>
<dbReference type="Proteomes" id="UP000777482">
    <property type="component" value="Unassembled WGS sequence"/>
</dbReference>
<feature type="compositionally biased region" description="Acidic residues" evidence="3">
    <location>
        <begin position="59"/>
        <end position="73"/>
    </location>
</feature>
<comment type="similarity">
    <text evidence="1 2">Belongs to the NPR3 family.</text>
</comment>
<comment type="function">
    <text evidence="2">Mediates inactivation of the TORC1 complex in response to amino acid starvation. Required for meiotic nuclear division.</text>
</comment>
<feature type="signal peptide" evidence="4">
    <location>
        <begin position="1"/>
        <end position="22"/>
    </location>
</feature>
<protein>
    <recommendedName>
        <fullName evidence="2">Nitrogen permease regulator 3</fullName>
    </recommendedName>
    <alternativeName>
        <fullName evidence="2">Required for meiotic nuclear division protein 11</fullName>
    </alternativeName>
</protein>
<dbReference type="GO" id="GO:0010508">
    <property type="term" value="P:positive regulation of autophagy"/>
    <property type="evidence" value="ECO:0007669"/>
    <property type="project" value="TreeGrafter"/>
</dbReference>
<keyword evidence="7" id="KW-1185">Reference proteome</keyword>
<feature type="domain" description="GATOR1 complex protein NPRL3 C-terminal HTH" evidence="5">
    <location>
        <begin position="756"/>
        <end position="817"/>
    </location>
</feature>
<evidence type="ECO:0000313" key="6">
    <source>
        <dbReference type="EMBL" id="KAG0665910.1"/>
    </source>
</evidence>
<organism evidence="6 7">
    <name type="scientific">Rhodotorula mucilaginosa</name>
    <name type="common">Yeast</name>
    <name type="synonym">Rhodotorula rubra</name>
    <dbReference type="NCBI Taxonomy" id="5537"/>
    <lineage>
        <taxon>Eukaryota</taxon>
        <taxon>Fungi</taxon>
        <taxon>Dikarya</taxon>
        <taxon>Basidiomycota</taxon>
        <taxon>Pucciniomycotina</taxon>
        <taxon>Microbotryomycetes</taxon>
        <taxon>Sporidiobolales</taxon>
        <taxon>Sporidiobolaceae</taxon>
        <taxon>Rhodotorula</taxon>
    </lineage>
</organism>
<name>A0A9P7B9C5_RHOMI</name>
<dbReference type="Pfam" id="PF03666">
    <property type="entry name" value="NPR3"/>
    <property type="match status" value="1"/>
</dbReference>
<feature type="compositionally biased region" description="Basic and acidic residues" evidence="3">
    <location>
        <begin position="216"/>
        <end position="226"/>
    </location>
</feature>
<dbReference type="GO" id="GO:0005774">
    <property type="term" value="C:vacuolar membrane"/>
    <property type="evidence" value="ECO:0007669"/>
    <property type="project" value="UniProtKB-SubCell"/>
</dbReference>
<dbReference type="GO" id="GO:0051321">
    <property type="term" value="P:meiotic cell cycle"/>
    <property type="evidence" value="ECO:0007669"/>
    <property type="project" value="UniProtKB-UniRule"/>
</dbReference>
<feature type="compositionally biased region" description="Basic residues" evidence="3">
    <location>
        <begin position="704"/>
        <end position="716"/>
    </location>
</feature>
<dbReference type="AlphaFoldDB" id="A0A9P7B9C5"/>
<dbReference type="InterPro" id="IPR056603">
    <property type="entry name" value="HTH_NPRL3"/>
</dbReference>
<dbReference type="PANTHER" id="PTHR13153:SF5">
    <property type="entry name" value="GATOR COMPLEX PROTEIN NPRL3"/>
    <property type="match status" value="1"/>
</dbReference>
<sequence>MASLLALLVVAKSSAGAQLVYAYPPHPKAVPRTHKPVYFGRRKTVLHSVYNSSSSSSDADSDGDDDDDDDEDGEYRGPDSKTFLGFPDPVLAALLSPSRELCDQPFELVVDHLAFVGHPVWLGDEDGGRDGPTGSGEHRADNAHSPEEEDDDGDDTETRGRSRRPRTSFGHQSVAGGEADVETDDDSASEARDATVGPPTSRTASAPPRPMLIPERNAESPRRPEMVSRSQSSTTTTLQPGSSIVSSQHSQNSLASLSRLTSFNLLCVIDTPPDSHLSSHLEGFYKDLVLPVTANIKALEKRDHWLGKEAAKLRRAREAALEKGTPWDDFLATLPAKSSLAGAISQLYTSLKRNELAEVHFGPLPVQILLRGELPIEDEFDPDEREKFLVAGPDHPDLASPDRLDRSLSPGGHAYARHHHQAAPLFSRMRRRPPVKFEPWESLLLLEDARTLQRDVPEDSLLWRLLDICRPTLSFAEYETLLDLEAEEHLLDDLVDHLVHWNKARVIDIVSLKGSYIVAPSFETKRLGKLSTAFREEFPTLPSLPRLLSHLSPNEPYSAIIPNSQKLAYLNALIWLLRHEVVAKQRTYVRVIASESVKRATTAHWDRAALQSGVSLASSSKADDASQLSTSAGATSDHSFGASSRRSDRKSSRGSVGTTTRLDVEDTKGMVIVSGAATGGGSPRDSPVSMSQKSASMLAARMAAARKRPGAARSHHSGSGYRGSKGFSTATMSSHSERPDEASSLPSVIVEPGRPSMLERRWLSEMCRDKDSADVAKFERIVRLLNGRHHLDEIRYRSQLSRKQLQTALAAFEEHLVFFHHP</sequence>
<keyword evidence="2" id="KW-0469">Meiosis</keyword>
<comment type="caution">
    <text evidence="6">The sequence shown here is derived from an EMBL/GenBank/DDBJ whole genome shotgun (WGS) entry which is preliminary data.</text>
</comment>
<proteinExistence type="inferred from homology"/>
<dbReference type="InterPro" id="IPR005365">
    <property type="entry name" value="Npr3"/>
</dbReference>